<accession>M5Q3I9</accession>
<evidence type="ECO:0000259" key="1">
    <source>
        <dbReference type="Pfam" id="PF00534"/>
    </source>
</evidence>
<evidence type="ECO:0000313" key="3">
    <source>
        <dbReference type="EMBL" id="EMG38528.1"/>
    </source>
</evidence>
<gene>
    <name evidence="3" type="ORF">PCS_00156</name>
</gene>
<sequence>MERPVRVLHVCFGLGLGGTEKVMQTLAAGLDRDRFEPFVFSFADGPRRRQLSASGVQVSIGKDLLRCLERLRPHVVHLHRAGWPEPGLLRPLRLARVPVVVETNVFGRRDPSPQAQIIDRHLFVSHFCASRYAAVEGIDTSGPRYGVLYNPVDTDCYESNTPAQPWGQPIFGRISRADPGKWSHLALDILPLLKRQIPNFIFRVIGGIPEAHEFVRAHGLDEQVQWLDPVESDLELAGFYGSVCLLAHANDTGESFGLTIAEAMAAGLPVVTHPAAGLRDNAQLELVEHGKTGFVAGSAEEYAGAVARLLTNPDEARALGQRGRDKAQRLFRKQAIVSQVETIYLELLDAKLGPETASGLRRDDA</sequence>
<dbReference type="InterPro" id="IPR001296">
    <property type="entry name" value="Glyco_trans_1"/>
</dbReference>
<reference evidence="3 4" key="1">
    <citation type="journal article" date="2013" name="Genome Announc.">
        <title>Draft Genome Sequence for Desulfovibrio africanus Strain PCS.</title>
        <authorList>
            <person name="Brown S.D."/>
            <person name="Utturkar S.M."/>
            <person name="Arkin A.P."/>
            <person name="Deutschbauer A.M."/>
            <person name="Elias D.A."/>
            <person name="Hazen T.C."/>
            <person name="Chakraborty R."/>
        </authorList>
    </citation>
    <scope>NUCLEOTIDE SEQUENCE [LARGE SCALE GENOMIC DNA]</scope>
    <source>
        <strain evidence="3 4">PCS</strain>
    </source>
</reference>
<evidence type="ECO:0000259" key="2">
    <source>
        <dbReference type="Pfam" id="PF13439"/>
    </source>
</evidence>
<dbReference type="RefSeq" id="WP_005983047.1">
    <property type="nucleotide sequence ID" value="NZ_AOSV01000003.1"/>
</dbReference>
<proteinExistence type="predicted"/>
<feature type="domain" description="Glycosyl transferase family 1" evidence="1">
    <location>
        <begin position="167"/>
        <end position="325"/>
    </location>
</feature>
<evidence type="ECO:0000313" key="4">
    <source>
        <dbReference type="Proteomes" id="UP000011922"/>
    </source>
</evidence>
<dbReference type="PANTHER" id="PTHR45947:SF3">
    <property type="entry name" value="SULFOQUINOVOSYL TRANSFERASE SQD2"/>
    <property type="match status" value="1"/>
</dbReference>
<dbReference type="InterPro" id="IPR050194">
    <property type="entry name" value="Glycosyltransferase_grp1"/>
</dbReference>
<dbReference type="AlphaFoldDB" id="M5Q3I9"/>
<dbReference type="Gene3D" id="3.40.50.2000">
    <property type="entry name" value="Glycogen Phosphorylase B"/>
    <property type="match status" value="2"/>
</dbReference>
<keyword evidence="3" id="KW-0808">Transferase</keyword>
<comment type="caution">
    <text evidence="3">The sequence shown here is derived from an EMBL/GenBank/DDBJ whole genome shotgun (WGS) entry which is preliminary data.</text>
</comment>
<dbReference type="GO" id="GO:0016758">
    <property type="term" value="F:hexosyltransferase activity"/>
    <property type="evidence" value="ECO:0007669"/>
    <property type="project" value="TreeGrafter"/>
</dbReference>
<dbReference type="Pfam" id="PF00534">
    <property type="entry name" value="Glycos_transf_1"/>
    <property type="match status" value="1"/>
</dbReference>
<dbReference type="CDD" id="cd03801">
    <property type="entry name" value="GT4_PimA-like"/>
    <property type="match status" value="1"/>
</dbReference>
<dbReference type="InterPro" id="IPR028098">
    <property type="entry name" value="Glyco_trans_4-like_N"/>
</dbReference>
<dbReference type="SUPFAM" id="SSF53756">
    <property type="entry name" value="UDP-Glycosyltransferase/glycogen phosphorylase"/>
    <property type="match status" value="1"/>
</dbReference>
<feature type="domain" description="Glycosyltransferase subfamily 4-like N-terminal" evidence="2">
    <location>
        <begin position="17"/>
        <end position="155"/>
    </location>
</feature>
<dbReference type="Pfam" id="PF13439">
    <property type="entry name" value="Glyco_transf_4"/>
    <property type="match status" value="1"/>
</dbReference>
<name>M5Q3I9_DESAF</name>
<dbReference type="PATRIC" id="fig|1262666.3.peg.158"/>
<dbReference type="Proteomes" id="UP000011922">
    <property type="component" value="Unassembled WGS sequence"/>
</dbReference>
<protein>
    <submittedName>
        <fullName evidence="3">Glycosyltransferase</fullName>
    </submittedName>
</protein>
<dbReference type="EMBL" id="AOSV01000003">
    <property type="protein sequence ID" value="EMG38528.1"/>
    <property type="molecule type" value="Genomic_DNA"/>
</dbReference>
<dbReference type="PANTHER" id="PTHR45947">
    <property type="entry name" value="SULFOQUINOVOSYL TRANSFERASE SQD2"/>
    <property type="match status" value="1"/>
</dbReference>
<organism evidence="3 4">
    <name type="scientific">Desulfocurvibacter africanus PCS</name>
    <dbReference type="NCBI Taxonomy" id="1262666"/>
    <lineage>
        <taxon>Bacteria</taxon>
        <taxon>Pseudomonadati</taxon>
        <taxon>Thermodesulfobacteriota</taxon>
        <taxon>Desulfovibrionia</taxon>
        <taxon>Desulfovibrionales</taxon>
        <taxon>Desulfovibrionaceae</taxon>
        <taxon>Desulfocurvibacter</taxon>
    </lineage>
</organism>